<evidence type="ECO:0000313" key="6">
    <source>
        <dbReference type="Proteomes" id="UP000318626"/>
    </source>
</evidence>
<dbReference type="InterPro" id="IPR004888">
    <property type="entry name" value="Glycoside_hydrolase_63"/>
</dbReference>
<dbReference type="SUPFAM" id="SSF48208">
    <property type="entry name" value="Six-hairpin glycosidases"/>
    <property type="match status" value="1"/>
</dbReference>
<dbReference type="PANTHER" id="PTHR10412">
    <property type="entry name" value="MANNOSYL-OLIGOSACCHARIDE GLUCOSIDASE"/>
    <property type="match status" value="1"/>
</dbReference>
<sequence>MPEAEWERLTAEARRDEGANWRRWGPYLAERQWGTVRESTVNAEPWLNFTHEEARWRAYRWGEDGLLGISDRQCRLCFALALWNEKDPILKERLFGLTGPEGNHGEDVKEAYYYLDSTPTHSYLKALYKYPQAEFPYQQLRDENARRNRQEPEFELTDTCIFDEGRYFDVQAEYAKATPEDILIRITVFNRGPDEAPIHLLPTWWFRNTWAWGPTLEKPEAKPYLSEVSPDQLKVRHETLGDYRIFVDEGPGGETPPWLFTENETNTWRFEDGESRRPSCKDAFHLAVVDGMEGVVNPKPSGTKAAAHFQCTVPAGESVQFRLRIAPTGELPATPFGAEFEEVFAQRINEADCYARSRVSSGLSEDEQTVLRQADAGLLWTKQFYHYVIPRWLENEGNPKKNADIAMPGAPSPRNADWGHLYNKNIISMPDKWEYPWYAAWDSAFHLIPFAKIDPFFAKDQAILFLREWYMHPNGQLPAYEWNFSDVNPPVHAWACWRVYQMTASNGDRDRVFLERVFQKLLLNFTWWVNRKDIRGKHVFSGGFLGLDNIGIFDRSKPLPTGGHLEQADGTAWMAFYSSSMLSIAFELADGNPAYEDMASKFFEHYVSIAEAMNSLDGTGLWDEEDGFYYDHLHLDGKSIPLKIRSIVGLIPLLTVDVIFEKTIAKLPAFRKRMDWFLNFRPELTKFMTYMEKEPEGENDGHRLLAIPTKDRLMRMLRYLLDEDEFLSPYGIRSLSKYHEEHPFEYELHGERLCVKYLPAESDSGLFGGNSNWRGPIWFPLNYLIIEALERYHQFYGKSLRVECPARSGKYMDLQQVADEIRKRLAKLFLADSEGDRPSYARTEVLLKDPHWRDLVLFYEYFDAETGKGLGASHQTGWTALISPILGTLASRRNEAAAAATSPKKTLSKQT</sequence>
<accession>A0A518C9Q5</accession>
<dbReference type="GO" id="GO:0009311">
    <property type="term" value="P:oligosaccharide metabolic process"/>
    <property type="evidence" value="ECO:0007669"/>
    <property type="project" value="InterPro"/>
</dbReference>
<evidence type="ECO:0000256" key="2">
    <source>
        <dbReference type="ARBA" id="ARBA00022801"/>
    </source>
</evidence>
<evidence type="ECO:0000256" key="3">
    <source>
        <dbReference type="ARBA" id="ARBA00023295"/>
    </source>
</evidence>
<dbReference type="EMBL" id="CP036289">
    <property type="protein sequence ID" value="QDU75958.1"/>
    <property type="molecule type" value="Genomic_DNA"/>
</dbReference>
<gene>
    <name evidence="5" type="ORF">Pan97_30020</name>
</gene>
<keyword evidence="2" id="KW-0378">Hydrolase</keyword>
<keyword evidence="3" id="KW-0326">Glycosidase</keyword>
<comment type="similarity">
    <text evidence="1">Belongs to the glycosyl hydrolase 63 family.</text>
</comment>
<dbReference type="RefSeq" id="WP_144973711.1">
    <property type="nucleotide sequence ID" value="NZ_CP036289.1"/>
</dbReference>
<keyword evidence="6" id="KW-1185">Reference proteome</keyword>
<dbReference type="OrthoDB" id="9798687at2"/>
<dbReference type="KEGG" id="bvo:Pan97_30020"/>
<dbReference type="Pfam" id="PF22422">
    <property type="entry name" value="MGH1-like_GH"/>
    <property type="match status" value="2"/>
</dbReference>
<evidence type="ECO:0000259" key="4">
    <source>
        <dbReference type="Pfam" id="PF22422"/>
    </source>
</evidence>
<dbReference type="InterPro" id="IPR008928">
    <property type="entry name" value="6-hairpin_glycosidase_sf"/>
</dbReference>
<evidence type="ECO:0000256" key="1">
    <source>
        <dbReference type="ARBA" id="ARBA00010833"/>
    </source>
</evidence>
<evidence type="ECO:0000313" key="5">
    <source>
        <dbReference type="EMBL" id="QDU75958.1"/>
    </source>
</evidence>
<protein>
    <submittedName>
        <fullName evidence="5">Mannosyl oligosaccharide glucosidase</fullName>
    </submittedName>
</protein>
<reference evidence="6" key="1">
    <citation type="submission" date="2019-02" db="EMBL/GenBank/DDBJ databases">
        <title>Deep-cultivation of Planctomycetes and their phenomic and genomic characterization uncovers novel biology.</title>
        <authorList>
            <person name="Wiegand S."/>
            <person name="Jogler M."/>
            <person name="Boedeker C."/>
            <person name="Pinto D."/>
            <person name="Vollmers J."/>
            <person name="Rivas-Marin E."/>
            <person name="Kohn T."/>
            <person name="Peeters S.H."/>
            <person name="Heuer A."/>
            <person name="Rast P."/>
            <person name="Oberbeckmann S."/>
            <person name="Bunk B."/>
            <person name="Jeske O."/>
            <person name="Meyerdierks A."/>
            <person name="Storesund J.E."/>
            <person name="Kallscheuer N."/>
            <person name="Luecker S."/>
            <person name="Lage O.M."/>
            <person name="Pohl T."/>
            <person name="Merkel B.J."/>
            <person name="Hornburger P."/>
            <person name="Mueller R.-W."/>
            <person name="Bruemmer F."/>
            <person name="Labrenz M."/>
            <person name="Spormann A.M."/>
            <person name="Op den Camp H."/>
            <person name="Overmann J."/>
            <person name="Amann R."/>
            <person name="Jetten M.S.M."/>
            <person name="Mascher T."/>
            <person name="Medema M.H."/>
            <person name="Devos D.P."/>
            <person name="Kaster A.-K."/>
            <person name="Ovreas L."/>
            <person name="Rohde M."/>
            <person name="Galperin M.Y."/>
            <person name="Jogler C."/>
        </authorList>
    </citation>
    <scope>NUCLEOTIDE SEQUENCE [LARGE SCALE GENOMIC DNA]</scope>
    <source>
        <strain evidence="6">Pan97</strain>
    </source>
</reference>
<feature type="domain" description="Mannosylglycerate hydrolase MGH1-like glycoside hydrolase" evidence="4">
    <location>
        <begin position="707"/>
        <end position="876"/>
    </location>
</feature>
<feature type="domain" description="Mannosylglycerate hydrolase MGH1-like glycoside hydrolase" evidence="4">
    <location>
        <begin position="435"/>
        <end position="536"/>
    </location>
</feature>
<dbReference type="InterPro" id="IPR054491">
    <property type="entry name" value="MGH1-like_GH"/>
</dbReference>
<dbReference type="GO" id="GO:0006487">
    <property type="term" value="P:protein N-linked glycosylation"/>
    <property type="evidence" value="ECO:0007669"/>
    <property type="project" value="TreeGrafter"/>
</dbReference>
<dbReference type="AlphaFoldDB" id="A0A518C9Q5"/>
<dbReference type="GO" id="GO:0004573">
    <property type="term" value="F:Glc3Man9GlcNAc2 oligosaccharide glucosidase activity"/>
    <property type="evidence" value="ECO:0007669"/>
    <property type="project" value="InterPro"/>
</dbReference>
<proteinExistence type="inferred from homology"/>
<dbReference type="Gene3D" id="1.50.10.10">
    <property type="match status" value="2"/>
</dbReference>
<dbReference type="InterPro" id="IPR012341">
    <property type="entry name" value="6hp_glycosidase-like_sf"/>
</dbReference>
<name>A0A518C9Q5_9BACT</name>
<dbReference type="Proteomes" id="UP000318626">
    <property type="component" value="Chromosome"/>
</dbReference>
<dbReference type="PANTHER" id="PTHR10412:SF11">
    <property type="entry name" value="MANNOSYL-OLIGOSACCHARIDE GLUCOSIDASE"/>
    <property type="match status" value="1"/>
</dbReference>
<organism evidence="5 6">
    <name type="scientific">Bremerella volcania</name>
    <dbReference type="NCBI Taxonomy" id="2527984"/>
    <lineage>
        <taxon>Bacteria</taxon>
        <taxon>Pseudomonadati</taxon>
        <taxon>Planctomycetota</taxon>
        <taxon>Planctomycetia</taxon>
        <taxon>Pirellulales</taxon>
        <taxon>Pirellulaceae</taxon>
        <taxon>Bremerella</taxon>
    </lineage>
</organism>